<reference evidence="3 4" key="1">
    <citation type="journal article" date="2017" name="Genome Biol. Evol.">
        <title>Phytophthora megakarya and P. palmivora, closely related causal agents of cacao black pod rot, underwent increases in genome sizes and gene numbers by different mechanisms.</title>
        <authorList>
            <person name="Ali S.S."/>
            <person name="Shao J."/>
            <person name="Lary D.J."/>
            <person name="Kronmiller B."/>
            <person name="Shen D."/>
            <person name="Strem M.D."/>
            <person name="Amoako-Attah I."/>
            <person name="Akrofi A.Y."/>
            <person name="Begoude B.A."/>
            <person name="Ten Hoopen G.M."/>
            <person name="Coulibaly K."/>
            <person name="Kebe B.I."/>
            <person name="Melnick R.L."/>
            <person name="Guiltinan M.J."/>
            <person name="Tyler B.M."/>
            <person name="Meinhardt L.W."/>
            <person name="Bailey B.A."/>
        </authorList>
    </citation>
    <scope>NUCLEOTIDE SEQUENCE [LARGE SCALE GENOMIC DNA]</scope>
    <source>
        <strain evidence="4">sbr112.9</strain>
    </source>
</reference>
<dbReference type="Pfam" id="PF02181">
    <property type="entry name" value="FH2"/>
    <property type="match status" value="1"/>
</dbReference>
<dbReference type="InterPro" id="IPR042201">
    <property type="entry name" value="FH2_Formin_sf"/>
</dbReference>
<organism evidence="3 4">
    <name type="scientific">Phytophthora palmivora</name>
    <dbReference type="NCBI Taxonomy" id="4796"/>
    <lineage>
        <taxon>Eukaryota</taxon>
        <taxon>Sar</taxon>
        <taxon>Stramenopiles</taxon>
        <taxon>Oomycota</taxon>
        <taxon>Peronosporomycetes</taxon>
        <taxon>Peronosporales</taxon>
        <taxon>Peronosporaceae</taxon>
        <taxon>Phytophthora</taxon>
    </lineage>
</organism>
<dbReference type="OrthoDB" id="1668162at2759"/>
<evidence type="ECO:0000256" key="1">
    <source>
        <dbReference type="SAM" id="MobiDB-lite"/>
    </source>
</evidence>
<sequence length="415" mass="47097">MMKEDEDEPKFDDIEIKPKTSEVEDESDARSTQDASEMTTSDDEDRRRDTTRKSVKSVEVKHAMSDEDDDGVENYQIVKKSIYKPHRKGFLSRLTGGAPVASTKQKYALSDINEIITGEEVEAANPLKASEEKPIVNVDLTIEEEEGIESRASSPRGRSKNIQLIELKRANNLALALASFKIHDHYEQIVNDIVTMDERVVNPALLGCLQRFFPTEKEKQALQSFKGSERIDMFLYKMEFARTHSTLLSRILVVKRACRDLVENYSFTQALEQFFKKQKATSFAAFEDNKSTFISGYLSEADEKLRSFRGDLEKAVGIELVELQLQLNRLVAGNRPIQSFVNRSPSSRSAQSEERDGKARDILQRFLAGTRAQLIEIESEYEAMEQWGDKLLEVFGESKATCQISTILQAVVELL</sequence>
<dbReference type="SUPFAM" id="SSF101447">
    <property type="entry name" value="Formin homology 2 domain (FH2 domain)"/>
    <property type="match status" value="1"/>
</dbReference>
<dbReference type="Gene3D" id="1.20.58.2220">
    <property type="entry name" value="Formin, FH2 domain"/>
    <property type="match status" value="2"/>
</dbReference>
<keyword evidence="4" id="KW-1185">Reference proteome</keyword>
<feature type="domain" description="FH2" evidence="2">
    <location>
        <begin position="145"/>
        <end position="228"/>
    </location>
</feature>
<protein>
    <recommendedName>
        <fullName evidence="2">FH2 domain-containing protein</fullName>
    </recommendedName>
</protein>
<name>A0A2P4XEE1_9STRA</name>
<dbReference type="InterPro" id="IPR015425">
    <property type="entry name" value="FH2_Formin"/>
</dbReference>
<accession>A0A2P4XEE1</accession>
<dbReference type="Proteomes" id="UP000237271">
    <property type="component" value="Unassembled WGS sequence"/>
</dbReference>
<evidence type="ECO:0000259" key="2">
    <source>
        <dbReference type="Pfam" id="PF02181"/>
    </source>
</evidence>
<feature type="compositionally biased region" description="Basic and acidic residues" evidence="1">
    <location>
        <begin position="44"/>
        <end position="65"/>
    </location>
</feature>
<evidence type="ECO:0000313" key="3">
    <source>
        <dbReference type="EMBL" id="POM63917.1"/>
    </source>
</evidence>
<evidence type="ECO:0000313" key="4">
    <source>
        <dbReference type="Proteomes" id="UP000237271"/>
    </source>
</evidence>
<feature type="compositionally biased region" description="Basic and acidic residues" evidence="1">
    <location>
        <begin position="11"/>
        <end position="22"/>
    </location>
</feature>
<proteinExistence type="predicted"/>
<dbReference type="AlphaFoldDB" id="A0A2P4XEE1"/>
<feature type="compositionally biased region" description="Acidic residues" evidence="1">
    <location>
        <begin position="1"/>
        <end position="10"/>
    </location>
</feature>
<dbReference type="EMBL" id="NCKW01011254">
    <property type="protein sequence ID" value="POM63917.1"/>
    <property type="molecule type" value="Genomic_DNA"/>
</dbReference>
<feature type="region of interest" description="Disordered" evidence="1">
    <location>
        <begin position="1"/>
        <end position="67"/>
    </location>
</feature>
<gene>
    <name evidence="3" type="ORF">PHPALM_20623</name>
</gene>
<comment type="caution">
    <text evidence="3">The sequence shown here is derived from an EMBL/GenBank/DDBJ whole genome shotgun (WGS) entry which is preliminary data.</text>
</comment>